<proteinExistence type="predicted"/>
<sequence length="81" mass="9667">IRGYKAIVPGEKDWENNEKRKDWAPHDFWYDLYGGANMLSNGKFSIEWIDESDETLGYAEPMQRININDNRLWGFKRVEKL</sequence>
<evidence type="ECO:0000313" key="2">
    <source>
        <dbReference type="Proteomes" id="UP001487296"/>
    </source>
</evidence>
<dbReference type="Proteomes" id="UP001487296">
    <property type="component" value="Unassembled WGS sequence"/>
</dbReference>
<dbReference type="EMBL" id="JBBNFP010000151">
    <property type="protein sequence ID" value="MEQ2487930.1"/>
    <property type="molecule type" value="Genomic_DNA"/>
</dbReference>
<organism evidence="1 2">
    <name type="scientific">Hallella faecis</name>
    <dbReference type="NCBI Taxonomy" id="2841596"/>
    <lineage>
        <taxon>Bacteria</taxon>
        <taxon>Pseudomonadati</taxon>
        <taxon>Bacteroidota</taxon>
        <taxon>Bacteroidia</taxon>
        <taxon>Bacteroidales</taxon>
        <taxon>Prevotellaceae</taxon>
        <taxon>Hallella</taxon>
    </lineage>
</organism>
<comment type="caution">
    <text evidence="1">The sequence shown here is derived from an EMBL/GenBank/DDBJ whole genome shotgun (WGS) entry which is preliminary data.</text>
</comment>
<keyword evidence="2" id="KW-1185">Reference proteome</keyword>
<dbReference type="RefSeq" id="WP_215761041.1">
    <property type="nucleotide sequence ID" value="NZ_JAHKBE010000155.1"/>
</dbReference>
<name>A0ABV1FU87_9BACT</name>
<feature type="non-terminal residue" evidence="1">
    <location>
        <position position="1"/>
    </location>
</feature>
<protein>
    <submittedName>
        <fullName evidence="1">Uncharacterized protein</fullName>
    </submittedName>
</protein>
<accession>A0ABV1FU87</accession>
<evidence type="ECO:0000313" key="1">
    <source>
        <dbReference type="EMBL" id="MEQ2487930.1"/>
    </source>
</evidence>
<reference evidence="1 2" key="1">
    <citation type="submission" date="2024-04" db="EMBL/GenBank/DDBJ databases">
        <title>Human intestinal bacterial collection.</title>
        <authorList>
            <person name="Pauvert C."/>
            <person name="Hitch T.C.A."/>
            <person name="Clavel T."/>
        </authorList>
    </citation>
    <scope>NUCLEOTIDE SEQUENCE [LARGE SCALE GENOMIC DNA]</scope>
    <source>
        <strain evidence="1 2">CLA-AA-H145</strain>
    </source>
</reference>
<gene>
    <name evidence="1" type="ORF">AAAT34_12920</name>
</gene>